<organism evidence="1 2">
    <name type="scientific">Bernardetia litoralis (strain ATCC 23117 / DSM 6794 / NBRC 15988 / NCIMB 1366 / Fx l1 / Sio-4)</name>
    <name type="common">Flexibacter litoralis</name>
    <dbReference type="NCBI Taxonomy" id="880071"/>
    <lineage>
        <taxon>Bacteria</taxon>
        <taxon>Pseudomonadati</taxon>
        <taxon>Bacteroidota</taxon>
        <taxon>Cytophagia</taxon>
        <taxon>Cytophagales</taxon>
        <taxon>Bernardetiaceae</taxon>
        <taxon>Bernardetia</taxon>
    </lineage>
</organism>
<protein>
    <recommendedName>
        <fullName evidence="3">STAS/SEC14 domain-containing protein</fullName>
    </recommendedName>
</protein>
<sequence>MEAKLLYQDEYISITFEEENNLLIDTWNEKSENLSEERFKNLLLKFKEMVEQSNPKYVLTDVSTFMLPMTPELQEWTVNTITVPLSKEKDYSKHGFIMPQEFIANLSIEQFTEETNMNAVITRYFDELKEAKKWLLEENS</sequence>
<dbReference type="HOGENOM" id="CLU_154471_0_0_10"/>
<dbReference type="EMBL" id="CP003345">
    <property type="protein sequence ID" value="AFM04437.1"/>
    <property type="molecule type" value="Genomic_DNA"/>
</dbReference>
<evidence type="ECO:0000313" key="2">
    <source>
        <dbReference type="Proteomes" id="UP000006054"/>
    </source>
</evidence>
<evidence type="ECO:0000313" key="1">
    <source>
        <dbReference type="EMBL" id="AFM04437.1"/>
    </source>
</evidence>
<dbReference type="RefSeq" id="WP_014797884.1">
    <property type="nucleotide sequence ID" value="NC_018018.1"/>
</dbReference>
<gene>
    <name evidence="1" type="ordered locus">Fleli_2053</name>
</gene>
<accession>I4AKF2</accession>
<keyword evidence="2" id="KW-1185">Reference proteome</keyword>
<proteinExistence type="predicted"/>
<reference evidence="2" key="1">
    <citation type="submission" date="2012-06" db="EMBL/GenBank/DDBJ databases">
        <title>The complete genome of Flexibacter litoralis DSM 6794.</title>
        <authorList>
            <person name="Lucas S."/>
            <person name="Copeland A."/>
            <person name="Lapidus A."/>
            <person name="Glavina del Rio T."/>
            <person name="Dalin E."/>
            <person name="Tice H."/>
            <person name="Bruce D."/>
            <person name="Goodwin L."/>
            <person name="Pitluck S."/>
            <person name="Peters L."/>
            <person name="Ovchinnikova G."/>
            <person name="Lu M."/>
            <person name="Kyrpides N."/>
            <person name="Mavromatis K."/>
            <person name="Ivanova N."/>
            <person name="Brettin T."/>
            <person name="Detter J.C."/>
            <person name="Han C."/>
            <person name="Larimer F."/>
            <person name="Land M."/>
            <person name="Hauser L."/>
            <person name="Markowitz V."/>
            <person name="Cheng J.-F."/>
            <person name="Hugenholtz P."/>
            <person name="Woyke T."/>
            <person name="Wu D."/>
            <person name="Spring S."/>
            <person name="Lang E."/>
            <person name="Kopitz M."/>
            <person name="Brambilla E."/>
            <person name="Klenk H.-P."/>
            <person name="Eisen J.A."/>
        </authorList>
    </citation>
    <scope>NUCLEOTIDE SEQUENCE [LARGE SCALE GENOMIC DNA]</scope>
    <source>
        <strain evidence="2">ATCC 23117 / DSM 6794 / NBRC 15988 / NCIMB 1366 / Sio-4</strain>
    </source>
</reference>
<evidence type="ECO:0008006" key="3">
    <source>
        <dbReference type="Google" id="ProtNLM"/>
    </source>
</evidence>
<dbReference type="eggNOG" id="ENOG50342HG">
    <property type="taxonomic scope" value="Bacteria"/>
</dbReference>
<name>I4AKF2_BERLS</name>
<dbReference type="Proteomes" id="UP000006054">
    <property type="component" value="Chromosome"/>
</dbReference>
<dbReference type="OrthoDB" id="979415at2"/>
<dbReference type="AlphaFoldDB" id="I4AKF2"/>
<dbReference type="KEGG" id="fli:Fleli_2053"/>